<proteinExistence type="predicted"/>
<evidence type="ECO:0000256" key="1">
    <source>
        <dbReference type="SAM" id="MobiDB-lite"/>
    </source>
</evidence>
<evidence type="ECO:0000313" key="3">
    <source>
        <dbReference type="Proteomes" id="UP000233293"/>
    </source>
</evidence>
<evidence type="ECO:0008006" key="4">
    <source>
        <dbReference type="Google" id="ProtNLM"/>
    </source>
</evidence>
<feature type="compositionally biased region" description="Basic and acidic residues" evidence="1">
    <location>
        <begin position="327"/>
        <end position="336"/>
    </location>
</feature>
<dbReference type="Gene3D" id="3.30.1490.300">
    <property type="match status" value="1"/>
</dbReference>
<dbReference type="RefSeq" id="WP_101253583.1">
    <property type="nucleotide sequence ID" value="NZ_PIUM01000051.1"/>
</dbReference>
<evidence type="ECO:0000313" key="2">
    <source>
        <dbReference type="EMBL" id="PKU21571.1"/>
    </source>
</evidence>
<reference evidence="3" key="1">
    <citation type="submission" date="2017-12" db="EMBL/GenBank/DDBJ databases">
        <title>Draft genome sequence of Telmatospirillum siberiense 26-4b1T, an acidotolerant peatland alphaproteobacterium potentially involved in sulfur cycling.</title>
        <authorList>
            <person name="Hausmann B."/>
            <person name="Pjevac P."/>
            <person name="Schreck K."/>
            <person name="Herbold C.W."/>
            <person name="Daims H."/>
            <person name="Wagner M."/>
            <person name="Pester M."/>
            <person name="Loy A."/>
        </authorList>
    </citation>
    <scope>NUCLEOTIDE SEQUENCE [LARGE SCALE GENOMIC DNA]</scope>
    <source>
        <strain evidence="3">26-4b1</strain>
    </source>
</reference>
<gene>
    <name evidence="2" type="ORF">CWS72_26020</name>
</gene>
<organism evidence="2 3">
    <name type="scientific">Telmatospirillum siberiense</name>
    <dbReference type="NCBI Taxonomy" id="382514"/>
    <lineage>
        <taxon>Bacteria</taxon>
        <taxon>Pseudomonadati</taxon>
        <taxon>Pseudomonadota</taxon>
        <taxon>Alphaproteobacteria</taxon>
        <taxon>Rhodospirillales</taxon>
        <taxon>Rhodospirillaceae</taxon>
        <taxon>Telmatospirillum</taxon>
    </lineage>
</organism>
<accession>A0A2N3PMD3</accession>
<sequence length="336" mass="37439">MTPADLFNADLKTIGRMVERGLSWWRDELLALVPERWRRWSGAKARTVVRPEGDGFRFDAALDGRSPAEGPLCLCLPCGAGLLRRLDLPLLPVSDLRRMIALDIDRLTPFETEDVLFDFEIEERLGGRLRVLIGVLPRERSLAAIERLRRSGLVPEALSLADGDGRPRFDFLPATRTGDGPRRGWTASRLWMAAAALLILNLGLFTLYDILSIETLHQRIEAQQPMIGVAGKLRIAVEAERTRRDDLVRRQRSFSPLPVLDGLTRSLPDEVWIQRLEWNGASLRIIGWNRGDADVLALVDGNPLLANVRPVDAAASPKSSAKPFEIVAERKPGGGR</sequence>
<dbReference type="OrthoDB" id="7284406at2"/>
<comment type="caution">
    <text evidence="2">The sequence shown here is derived from an EMBL/GenBank/DDBJ whole genome shotgun (WGS) entry which is preliminary data.</text>
</comment>
<keyword evidence="3" id="KW-1185">Reference proteome</keyword>
<dbReference type="EMBL" id="PIUM01000051">
    <property type="protein sequence ID" value="PKU21571.1"/>
    <property type="molecule type" value="Genomic_DNA"/>
</dbReference>
<protein>
    <recommendedName>
        <fullName evidence="4">General secretion pathway protein GspL</fullName>
    </recommendedName>
</protein>
<name>A0A2N3PMD3_9PROT</name>
<dbReference type="Proteomes" id="UP000233293">
    <property type="component" value="Unassembled WGS sequence"/>
</dbReference>
<dbReference type="AlphaFoldDB" id="A0A2N3PMD3"/>
<feature type="region of interest" description="Disordered" evidence="1">
    <location>
        <begin position="315"/>
        <end position="336"/>
    </location>
</feature>